<organism evidence="7 8">
    <name type="scientific">Drosophila erecta</name>
    <name type="common">Fruit fly</name>
    <dbReference type="NCBI Taxonomy" id="7220"/>
    <lineage>
        <taxon>Eukaryota</taxon>
        <taxon>Metazoa</taxon>
        <taxon>Ecdysozoa</taxon>
        <taxon>Arthropoda</taxon>
        <taxon>Hexapoda</taxon>
        <taxon>Insecta</taxon>
        <taxon>Pterygota</taxon>
        <taxon>Neoptera</taxon>
        <taxon>Endopterygota</taxon>
        <taxon>Diptera</taxon>
        <taxon>Brachycera</taxon>
        <taxon>Muscomorpha</taxon>
        <taxon>Ephydroidea</taxon>
        <taxon>Drosophilidae</taxon>
        <taxon>Drosophila</taxon>
        <taxon>Sophophora</taxon>
    </lineage>
</organism>
<feature type="repeat" description="WD" evidence="5">
    <location>
        <begin position="194"/>
        <end position="217"/>
    </location>
</feature>
<dbReference type="SUPFAM" id="SSF50978">
    <property type="entry name" value="WD40 repeat-like"/>
    <property type="match status" value="1"/>
</dbReference>
<dbReference type="Gene3D" id="3.30.497.10">
    <property type="entry name" value="Antithrombin, subunit I, domain 2"/>
    <property type="match status" value="1"/>
</dbReference>
<dbReference type="EMBL" id="CH954181">
    <property type="protein sequence ID" value="EDV49681.1"/>
    <property type="molecule type" value="Genomic_DNA"/>
</dbReference>
<dbReference type="InterPro" id="IPR036322">
    <property type="entry name" value="WD40_repeat_dom_sf"/>
</dbReference>
<keyword evidence="1 5" id="KW-0853">WD repeat</keyword>
<dbReference type="GO" id="GO:0072344">
    <property type="term" value="P:rescue of stalled ribosome"/>
    <property type="evidence" value="ECO:0007669"/>
    <property type="project" value="EnsemblMetazoa"/>
</dbReference>
<feature type="repeat" description="WD" evidence="5">
    <location>
        <begin position="432"/>
        <end position="463"/>
    </location>
</feature>
<dbReference type="GO" id="GO:0016593">
    <property type="term" value="C:Cdc73/Paf1 complex"/>
    <property type="evidence" value="ECO:0007669"/>
    <property type="project" value="TreeGrafter"/>
</dbReference>
<dbReference type="SUPFAM" id="SSF56574">
    <property type="entry name" value="Serpins"/>
    <property type="match status" value="1"/>
</dbReference>
<reference evidence="7 8" key="2">
    <citation type="journal article" date="2008" name="Bioinformatics">
        <title>Assembly reconciliation.</title>
        <authorList>
            <person name="Zimin A.V."/>
            <person name="Smith D.R."/>
            <person name="Sutton G."/>
            <person name="Yorke J.A."/>
        </authorList>
    </citation>
    <scope>NUCLEOTIDE SEQUENCE [LARGE SCALE GENOMIC DNA]</scope>
    <source>
        <strain evidence="7 8">TSC#14021-0224.01</strain>
    </source>
</reference>
<dbReference type="PROSITE" id="PS50294">
    <property type="entry name" value="WD_REPEATS_REGION"/>
    <property type="match status" value="4"/>
</dbReference>
<keyword evidence="6" id="KW-0732">Signal</keyword>
<dbReference type="eggNOG" id="KOG2392">
    <property type="taxonomic scope" value="Eukaryota"/>
</dbReference>
<dbReference type="InterPro" id="IPR020472">
    <property type="entry name" value="WD40_PAC1"/>
</dbReference>
<dbReference type="Pfam" id="PF00400">
    <property type="entry name" value="WD40"/>
    <property type="match status" value="6"/>
</dbReference>
<keyword evidence="2" id="KW-0646">Protease inhibitor</keyword>
<reference evidence="7 8" key="1">
    <citation type="journal article" date="2007" name="Nature">
        <title>Evolution of genes and genomes on the Drosophila phylogeny.</title>
        <authorList>
            <consortium name="Drosophila 12 Genomes Consortium"/>
            <person name="Clark A.G."/>
            <person name="Eisen M.B."/>
            <person name="Smith D.R."/>
            <person name="Bergman C.M."/>
            <person name="Oliver B."/>
            <person name="Markow T.A."/>
            <person name="Kaufman T.C."/>
            <person name="Kellis M."/>
            <person name="Gelbart W."/>
            <person name="Iyer V.N."/>
            <person name="Pollard D.A."/>
            <person name="Sackton T.B."/>
            <person name="Larracuente A.M."/>
            <person name="Singh N.D."/>
            <person name="Abad J.P."/>
            <person name="Abt D.N."/>
            <person name="Adryan B."/>
            <person name="Aguade M."/>
            <person name="Akashi H."/>
            <person name="Anderson W.W."/>
            <person name="Aquadro C.F."/>
            <person name="Ardell D.H."/>
            <person name="Arguello R."/>
            <person name="Artieri C.G."/>
            <person name="Barbash D.A."/>
            <person name="Barker D."/>
            <person name="Barsanti P."/>
            <person name="Batterham P."/>
            <person name="Batzoglou S."/>
            <person name="Begun D."/>
            <person name="Bhutkar A."/>
            <person name="Blanco E."/>
            <person name="Bosak S.A."/>
            <person name="Bradley R.K."/>
            <person name="Brand A.D."/>
            <person name="Brent M.R."/>
            <person name="Brooks A.N."/>
            <person name="Brown R.H."/>
            <person name="Butlin R.K."/>
            <person name="Caggese C."/>
            <person name="Calvi B.R."/>
            <person name="Bernardo de Carvalho A."/>
            <person name="Caspi A."/>
            <person name="Castrezana S."/>
            <person name="Celniker S.E."/>
            <person name="Chang J.L."/>
            <person name="Chapple C."/>
            <person name="Chatterji S."/>
            <person name="Chinwalla A."/>
            <person name="Civetta A."/>
            <person name="Clifton S.W."/>
            <person name="Comeron J.M."/>
            <person name="Costello J.C."/>
            <person name="Coyne J.A."/>
            <person name="Daub J."/>
            <person name="David R.G."/>
            <person name="Delcher A.L."/>
            <person name="Delehaunty K."/>
            <person name="Do C.B."/>
            <person name="Ebling H."/>
            <person name="Edwards K."/>
            <person name="Eickbush T."/>
            <person name="Evans J.D."/>
            <person name="Filipski A."/>
            <person name="Findeiss S."/>
            <person name="Freyhult E."/>
            <person name="Fulton L."/>
            <person name="Fulton R."/>
            <person name="Garcia A.C."/>
            <person name="Gardiner A."/>
            <person name="Garfield D.A."/>
            <person name="Garvin B.E."/>
            <person name="Gibson G."/>
            <person name="Gilbert D."/>
            <person name="Gnerre S."/>
            <person name="Godfrey J."/>
            <person name="Good R."/>
            <person name="Gotea V."/>
            <person name="Gravely B."/>
            <person name="Greenberg A.J."/>
            <person name="Griffiths-Jones S."/>
            <person name="Gross S."/>
            <person name="Guigo R."/>
            <person name="Gustafson E.A."/>
            <person name="Haerty W."/>
            <person name="Hahn M.W."/>
            <person name="Halligan D.L."/>
            <person name="Halpern A.L."/>
            <person name="Halter G.M."/>
            <person name="Han M.V."/>
            <person name="Heger A."/>
            <person name="Hillier L."/>
            <person name="Hinrichs A.S."/>
            <person name="Holmes I."/>
            <person name="Hoskins R.A."/>
            <person name="Hubisz M.J."/>
            <person name="Hultmark D."/>
            <person name="Huntley M.A."/>
            <person name="Jaffe D.B."/>
            <person name="Jagadeeshan S."/>
            <person name="Jeck W.R."/>
            <person name="Johnson J."/>
            <person name="Jones C.D."/>
            <person name="Jordan W.C."/>
            <person name="Karpen G.H."/>
            <person name="Kataoka E."/>
            <person name="Keightley P.D."/>
            <person name="Kheradpour P."/>
            <person name="Kirkness E.F."/>
            <person name="Koerich L.B."/>
            <person name="Kristiansen K."/>
            <person name="Kudrna D."/>
            <person name="Kulathinal R.J."/>
            <person name="Kumar S."/>
            <person name="Kwok R."/>
            <person name="Lander E."/>
            <person name="Langley C.H."/>
            <person name="Lapoint R."/>
            <person name="Lazzaro B.P."/>
            <person name="Lee S.J."/>
            <person name="Levesque L."/>
            <person name="Li R."/>
            <person name="Lin C.F."/>
            <person name="Lin M.F."/>
            <person name="Lindblad-Toh K."/>
            <person name="Llopart A."/>
            <person name="Long M."/>
            <person name="Low L."/>
            <person name="Lozovsky E."/>
            <person name="Lu J."/>
            <person name="Luo M."/>
            <person name="Machado C.A."/>
            <person name="Makalowski W."/>
            <person name="Marzo M."/>
            <person name="Matsuda M."/>
            <person name="Matzkin L."/>
            <person name="McAllister B."/>
            <person name="McBride C.S."/>
            <person name="McKernan B."/>
            <person name="McKernan K."/>
            <person name="Mendez-Lago M."/>
            <person name="Minx P."/>
            <person name="Mollenhauer M.U."/>
            <person name="Montooth K."/>
            <person name="Mount S.M."/>
            <person name="Mu X."/>
            <person name="Myers E."/>
            <person name="Negre B."/>
            <person name="Newfeld S."/>
            <person name="Nielsen R."/>
            <person name="Noor M.A."/>
            <person name="O'Grady P."/>
            <person name="Pachter L."/>
            <person name="Papaceit M."/>
            <person name="Parisi M.J."/>
            <person name="Parisi M."/>
            <person name="Parts L."/>
            <person name="Pedersen J.S."/>
            <person name="Pesole G."/>
            <person name="Phillippy A.M."/>
            <person name="Ponting C.P."/>
            <person name="Pop M."/>
            <person name="Porcelli D."/>
            <person name="Powell J.R."/>
            <person name="Prohaska S."/>
            <person name="Pruitt K."/>
            <person name="Puig M."/>
            <person name="Quesneville H."/>
            <person name="Ram K.R."/>
            <person name="Rand D."/>
            <person name="Rasmussen M.D."/>
            <person name="Reed L.K."/>
            <person name="Reenan R."/>
            <person name="Reily A."/>
            <person name="Remington K.A."/>
            <person name="Rieger T.T."/>
            <person name="Ritchie M.G."/>
            <person name="Robin C."/>
            <person name="Rogers Y.H."/>
            <person name="Rohde C."/>
            <person name="Rozas J."/>
            <person name="Rubenfield M.J."/>
            <person name="Ruiz A."/>
            <person name="Russo S."/>
            <person name="Salzberg S.L."/>
            <person name="Sanchez-Gracia A."/>
            <person name="Saranga D.J."/>
            <person name="Sato H."/>
            <person name="Schaeffer S.W."/>
            <person name="Schatz M.C."/>
            <person name="Schlenke T."/>
            <person name="Schwartz R."/>
            <person name="Segarra C."/>
            <person name="Singh R.S."/>
            <person name="Sirot L."/>
            <person name="Sirota M."/>
            <person name="Sisneros N.B."/>
            <person name="Smith C.D."/>
            <person name="Smith T.F."/>
            <person name="Spieth J."/>
            <person name="Stage D.E."/>
            <person name="Stark A."/>
            <person name="Stephan W."/>
            <person name="Strausberg R.L."/>
            <person name="Strempel S."/>
            <person name="Sturgill D."/>
            <person name="Sutton G."/>
            <person name="Sutton G.G."/>
            <person name="Tao W."/>
            <person name="Teichmann S."/>
            <person name="Tobari Y.N."/>
            <person name="Tomimura Y."/>
            <person name="Tsolas J.M."/>
            <person name="Valente V.L."/>
            <person name="Venter E."/>
            <person name="Venter J.C."/>
            <person name="Vicario S."/>
            <person name="Vieira F.G."/>
            <person name="Vilella A.J."/>
            <person name="Villasante A."/>
            <person name="Walenz B."/>
            <person name="Wang J."/>
            <person name="Wasserman M."/>
            <person name="Watts T."/>
            <person name="Wilson D."/>
            <person name="Wilson R.K."/>
            <person name="Wing R.A."/>
            <person name="Wolfner M.F."/>
            <person name="Wong A."/>
            <person name="Wong G.K."/>
            <person name="Wu C.I."/>
            <person name="Wu G."/>
            <person name="Yamamoto D."/>
            <person name="Yang H.P."/>
            <person name="Yang S.P."/>
            <person name="Yorke J.A."/>
            <person name="Yoshida K."/>
            <person name="Zdobnov E."/>
            <person name="Zhang P."/>
            <person name="Zhang Y."/>
            <person name="Zimin A.V."/>
            <person name="Baldwin J."/>
            <person name="Abdouelleil A."/>
            <person name="Abdulkadir J."/>
            <person name="Abebe A."/>
            <person name="Abera B."/>
            <person name="Abreu J."/>
            <person name="Acer S.C."/>
            <person name="Aftuck L."/>
            <person name="Alexander A."/>
            <person name="An P."/>
            <person name="Anderson E."/>
            <person name="Anderson S."/>
            <person name="Arachi H."/>
            <person name="Azer M."/>
            <person name="Bachantsang P."/>
            <person name="Barry A."/>
            <person name="Bayul T."/>
            <person name="Berlin A."/>
            <person name="Bessette D."/>
            <person name="Bloom T."/>
            <person name="Blye J."/>
            <person name="Boguslavskiy L."/>
            <person name="Bonnet C."/>
            <person name="Boukhgalter B."/>
            <person name="Bourzgui I."/>
            <person name="Brown A."/>
            <person name="Cahill P."/>
            <person name="Channer S."/>
            <person name="Cheshatsang Y."/>
            <person name="Chuda L."/>
            <person name="Citroen M."/>
            <person name="Collymore A."/>
            <person name="Cooke P."/>
            <person name="Costello M."/>
            <person name="D'Aco K."/>
            <person name="Daza R."/>
            <person name="De Haan G."/>
            <person name="DeGray S."/>
            <person name="DeMaso C."/>
            <person name="Dhargay N."/>
            <person name="Dooley K."/>
            <person name="Dooley E."/>
            <person name="Doricent M."/>
            <person name="Dorje P."/>
            <person name="Dorjee K."/>
            <person name="Dupes A."/>
            <person name="Elong R."/>
            <person name="Falk J."/>
            <person name="Farina A."/>
            <person name="Faro S."/>
            <person name="Ferguson D."/>
            <person name="Fisher S."/>
            <person name="Foley C.D."/>
            <person name="Franke A."/>
            <person name="Friedrich D."/>
            <person name="Gadbois L."/>
            <person name="Gearin G."/>
            <person name="Gearin C.R."/>
            <person name="Giannoukos G."/>
            <person name="Goode T."/>
            <person name="Graham J."/>
            <person name="Grandbois E."/>
            <person name="Grewal S."/>
            <person name="Gyaltsen K."/>
            <person name="Hafez N."/>
            <person name="Hagos B."/>
            <person name="Hall J."/>
            <person name="Henson C."/>
            <person name="Hollinger A."/>
            <person name="Honan T."/>
            <person name="Huard M.D."/>
            <person name="Hughes L."/>
            <person name="Hurhula B."/>
            <person name="Husby M.E."/>
            <person name="Kamat A."/>
            <person name="Kanga B."/>
            <person name="Kashin S."/>
            <person name="Khazanovich D."/>
            <person name="Kisner P."/>
            <person name="Lance K."/>
            <person name="Lara M."/>
            <person name="Lee W."/>
            <person name="Lennon N."/>
            <person name="Letendre F."/>
            <person name="LeVine R."/>
            <person name="Lipovsky A."/>
            <person name="Liu X."/>
            <person name="Liu J."/>
            <person name="Liu S."/>
            <person name="Lokyitsang T."/>
            <person name="Lokyitsang Y."/>
            <person name="Lubonja R."/>
            <person name="Lui A."/>
            <person name="MacDonald P."/>
            <person name="Magnisalis V."/>
            <person name="Maru K."/>
            <person name="Matthews C."/>
            <person name="McCusker W."/>
            <person name="McDonough S."/>
            <person name="Mehta T."/>
            <person name="Meldrim J."/>
            <person name="Meneus L."/>
            <person name="Mihai O."/>
            <person name="Mihalev A."/>
            <person name="Mihova T."/>
            <person name="Mittelman R."/>
            <person name="Mlenga V."/>
            <person name="Montmayeur A."/>
            <person name="Mulrain L."/>
            <person name="Navidi A."/>
            <person name="Naylor J."/>
            <person name="Negash T."/>
            <person name="Nguyen T."/>
            <person name="Nguyen N."/>
            <person name="Nicol R."/>
            <person name="Norbu C."/>
            <person name="Norbu N."/>
            <person name="Novod N."/>
            <person name="O'Neill B."/>
            <person name="Osman S."/>
            <person name="Markiewicz E."/>
            <person name="Oyono O.L."/>
            <person name="Patti C."/>
            <person name="Phunkhang P."/>
            <person name="Pierre F."/>
            <person name="Priest M."/>
            <person name="Raghuraman S."/>
            <person name="Rege F."/>
            <person name="Reyes R."/>
            <person name="Rise C."/>
            <person name="Rogov P."/>
            <person name="Ross K."/>
            <person name="Ryan E."/>
            <person name="Settipalli S."/>
            <person name="Shea T."/>
            <person name="Sherpa N."/>
            <person name="Shi L."/>
            <person name="Shih D."/>
            <person name="Sparrow T."/>
            <person name="Spaulding J."/>
            <person name="Stalker J."/>
            <person name="Stange-Thomann N."/>
            <person name="Stavropoulos S."/>
            <person name="Stone C."/>
            <person name="Strader C."/>
            <person name="Tesfaye S."/>
            <person name="Thomson T."/>
            <person name="Thoulutsang Y."/>
            <person name="Thoulutsang D."/>
            <person name="Topham K."/>
            <person name="Topping I."/>
            <person name="Tsamla T."/>
            <person name="Vassiliev H."/>
            <person name="Vo A."/>
            <person name="Wangchuk T."/>
            <person name="Wangdi T."/>
            <person name="Weiand M."/>
            <person name="Wilkinson J."/>
            <person name="Wilson A."/>
            <person name="Yadav S."/>
            <person name="Young G."/>
            <person name="Yu Q."/>
            <person name="Zembek L."/>
            <person name="Zhong D."/>
            <person name="Zimmer A."/>
            <person name="Zwirko Z."/>
            <person name="Jaffe D.B."/>
            <person name="Alvarez P."/>
            <person name="Brockman W."/>
            <person name="Butler J."/>
            <person name="Chin C."/>
            <person name="Gnerre S."/>
            <person name="Grabherr M."/>
            <person name="Kleber M."/>
            <person name="Mauceli E."/>
            <person name="MacCallum I."/>
        </authorList>
    </citation>
    <scope>NUCLEOTIDE SEQUENCE [LARGE SCALE GENOMIC DNA]</scope>
    <source>
        <strain evidence="7 8">TSC#14021-0224.01</strain>
    </source>
</reference>
<feature type="repeat" description="WD" evidence="5">
    <location>
        <begin position="221"/>
        <end position="262"/>
    </location>
</feature>
<dbReference type="InterPro" id="IPR051510">
    <property type="entry name" value="SKI8"/>
</dbReference>
<keyword evidence="4" id="KW-0722">Serine protease inhibitor</keyword>
<dbReference type="CDD" id="cd00200">
    <property type="entry name" value="WD40"/>
    <property type="match status" value="1"/>
</dbReference>
<dbReference type="AlphaFoldDB" id="B3P4M8"/>
<dbReference type="InterPro" id="IPR001680">
    <property type="entry name" value="WD40_rpt"/>
</dbReference>
<evidence type="ECO:0000256" key="6">
    <source>
        <dbReference type="SAM" id="SignalP"/>
    </source>
</evidence>
<dbReference type="Gene3D" id="2.130.10.10">
    <property type="entry name" value="YVTN repeat-like/Quinoprotein amine dehydrogenase"/>
    <property type="match status" value="1"/>
</dbReference>
<dbReference type="InterPro" id="IPR019775">
    <property type="entry name" value="WD40_repeat_CS"/>
</dbReference>
<dbReference type="PRINTS" id="PR00320">
    <property type="entry name" value="GPROTEINBRPT"/>
</dbReference>
<dbReference type="PhylomeDB" id="B3P4M8"/>
<dbReference type="OMA" id="SKRKCLH"/>
<accession>B3P4M8</accession>
<feature type="repeat" description="WD" evidence="5">
    <location>
        <begin position="348"/>
        <end position="389"/>
    </location>
</feature>
<feature type="repeat" description="WD" evidence="5">
    <location>
        <begin position="390"/>
        <end position="431"/>
    </location>
</feature>
<evidence type="ECO:0000256" key="4">
    <source>
        <dbReference type="ARBA" id="ARBA00022900"/>
    </source>
</evidence>
<gene>
    <name evidence="7" type="primary">Dere\GG17291</name>
    <name evidence="7" type="ORF">Dere_GG17291</name>
</gene>
<name>B3P4M8_DROER</name>
<dbReference type="PROSITE" id="PS50082">
    <property type="entry name" value="WD_REPEATS_2"/>
    <property type="match status" value="6"/>
</dbReference>
<evidence type="ECO:0000256" key="3">
    <source>
        <dbReference type="ARBA" id="ARBA00022737"/>
    </source>
</evidence>
<dbReference type="HOGENOM" id="CLU_000288_57_11_1"/>
<evidence type="ECO:0000313" key="8">
    <source>
        <dbReference type="Proteomes" id="UP000008711"/>
    </source>
</evidence>
<dbReference type="PANTHER" id="PTHR44090">
    <property type="entry name" value="WD REPEAT-CONTAINING PROTEIN 61"/>
    <property type="match status" value="1"/>
</dbReference>
<feature type="repeat" description="WD" evidence="5">
    <location>
        <begin position="315"/>
        <end position="347"/>
    </location>
</feature>
<feature type="chain" id="PRO_5002796144" evidence="6">
    <location>
        <begin position="21"/>
        <end position="471"/>
    </location>
</feature>
<dbReference type="SMART" id="SM00320">
    <property type="entry name" value="WD40"/>
    <property type="match status" value="7"/>
</dbReference>
<feature type="signal peptide" evidence="6">
    <location>
        <begin position="1"/>
        <end position="20"/>
    </location>
</feature>
<dbReference type="Proteomes" id="UP000008711">
    <property type="component" value="Unassembled WGS sequence"/>
</dbReference>
<dbReference type="eggNOG" id="KOG4155">
    <property type="taxonomic scope" value="Eukaryota"/>
</dbReference>
<sequence length="471" mass="52027">MAGLVPLFTWLVVHLLQTRAHYIQIDHEEFRASGFPHPHFPPPPLTPLDHLPQVLAAKELTPAEVMVDLTNDLTHRLLHYHSILNRNNFAFSPTALVSVLVALFEGSAGNSAEELRHVLQLPNNRDVTRVGYRDIHRRLRFSLLHKEENAHDSPLWACTWGRDTAAPDADDAGTEPEEENPFDFDKKEARPKDFIVTGGLDDLVKVWDLQEDNTLKLRHKLKGHALGVVSVAVSSDGQTIASSSLDSTMCLWDARSGDKKHLLTFGPVDLWTVKFSPCNKYVISGLNDGKISMYSVETGKAEQTLDAQNGKYTLSIAYSPDGKYIASGAIDGIITIFDVAAGKVVQTLEGHAMPVRSLCFSPNSQMLLTASDDGHMKLYDVTHSDVVGTLSGHASWVLCVSFSEDGKHFASSSSDNSVKIWDTSKRKCLHTFTEHTDQVWGVRYSPGNDKVASASEDKSLNIYYCPPNAIV</sequence>
<dbReference type="InterPro" id="IPR042178">
    <property type="entry name" value="Serpin_sf_1"/>
</dbReference>
<dbReference type="KEGG" id="der:6552047"/>
<proteinExistence type="predicted"/>
<evidence type="ECO:0000313" key="7">
    <source>
        <dbReference type="EMBL" id="EDV49681.1"/>
    </source>
</evidence>
<protein>
    <submittedName>
        <fullName evidence="7">GG17291</fullName>
    </submittedName>
</protein>
<evidence type="ECO:0000256" key="5">
    <source>
        <dbReference type="PROSITE-ProRule" id="PRU00221"/>
    </source>
</evidence>
<dbReference type="InterPro" id="IPR015943">
    <property type="entry name" value="WD40/YVTN_repeat-like_dom_sf"/>
</dbReference>
<dbReference type="PROSITE" id="PS00678">
    <property type="entry name" value="WD_REPEATS_1"/>
    <property type="match status" value="1"/>
</dbReference>
<dbReference type="GO" id="GO:0004867">
    <property type="term" value="F:serine-type endopeptidase inhibitor activity"/>
    <property type="evidence" value="ECO:0007669"/>
    <property type="project" value="UniProtKB-KW"/>
</dbReference>
<dbReference type="PANTHER" id="PTHR44090:SF1">
    <property type="entry name" value="SUPERKILLER COMPLEX PROTEIN 8"/>
    <property type="match status" value="1"/>
</dbReference>
<evidence type="ECO:0000256" key="2">
    <source>
        <dbReference type="ARBA" id="ARBA00022690"/>
    </source>
</evidence>
<evidence type="ECO:0000256" key="1">
    <source>
        <dbReference type="ARBA" id="ARBA00022574"/>
    </source>
</evidence>
<dbReference type="OrthoDB" id="17410at2759"/>
<keyword evidence="3" id="KW-0677">Repeat</keyword>
<dbReference type="InterPro" id="IPR036186">
    <property type="entry name" value="Serpin_sf"/>
</dbReference>
<keyword evidence="8" id="KW-1185">Reference proteome</keyword>